<keyword evidence="1" id="KW-1133">Transmembrane helix</keyword>
<dbReference type="EMBL" id="CP019437">
    <property type="protein sequence ID" value="AQS48374.1"/>
    <property type="molecule type" value="Genomic_DNA"/>
</dbReference>
<evidence type="ECO:0000313" key="3">
    <source>
        <dbReference type="Proteomes" id="UP000185622"/>
    </source>
</evidence>
<name>A0ABN4XEC8_9RHOB</name>
<proteinExistence type="predicted"/>
<keyword evidence="1" id="KW-0812">Transmembrane</keyword>
<reference evidence="2 3" key="1">
    <citation type="submission" date="2017-01" db="EMBL/GenBank/DDBJ databases">
        <title>The complete genome sequence of a sulfur-oxidizing marine bacterium Thioclava sp. 25B10_4T.</title>
        <authorList>
            <person name="Liu Y."/>
            <person name="Lai Q."/>
            <person name="Shao Z."/>
        </authorList>
    </citation>
    <scope>NUCLEOTIDE SEQUENCE [LARGE SCALE GENOMIC DNA]</scope>
    <source>
        <strain evidence="2 3">25B10_4</strain>
    </source>
</reference>
<keyword evidence="1" id="KW-0472">Membrane</keyword>
<evidence type="ECO:0000256" key="1">
    <source>
        <dbReference type="SAM" id="Phobius"/>
    </source>
</evidence>
<sequence>MQTEHVGSANLDRINAAIGQALTVTVAITALAAIGAVAAASLGLMPWLSLEAQFGDTVLPDFGAWLQVGAALLALILLLYLPSCSRVSKLEGSHRRFHVDMDDVTRAYRSAHDADRAGVFALSGEFDAMRERISYLRQHPDLGGLEPELLELAAQMSLQSRDLAKVYSEEKVKRARAFLEQRQQEAETLSDQISVARGTCTQLREWLTDVETEEREVNAEFRLLERDLRDILPLLGYEIEDGPQPNVVPIAKKESKS</sequence>
<keyword evidence="3" id="KW-1185">Reference proteome</keyword>
<dbReference type="Proteomes" id="UP000185622">
    <property type="component" value="Chromosome"/>
</dbReference>
<organism evidence="2 3">
    <name type="scientific">Thioclava nitratireducens</name>
    <dbReference type="NCBI Taxonomy" id="1915078"/>
    <lineage>
        <taxon>Bacteria</taxon>
        <taxon>Pseudomonadati</taxon>
        <taxon>Pseudomonadota</taxon>
        <taxon>Alphaproteobacteria</taxon>
        <taxon>Rhodobacterales</taxon>
        <taxon>Paracoccaceae</taxon>
        <taxon>Thioclava</taxon>
    </lineage>
</organism>
<feature type="transmembrane region" description="Helical" evidence="1">
    <location>
        <begin position="62"/>
        <end position="81"/>
    </location>
</feature>
<evidence type="ECO:0000313" key="2">
    <source>
        <dbReference type="EMBL" id="AQS48374.1"/>
    </source>
</evidence>
<evidence type="ECO:0008006" key="4">
    <source>
        <dbReference type="Google" id="ProtNLM"/>
    </source>
</evidence>
<gene>
    <name evidence="2" type="ORF">BMG03_11635</name>
</gene>
<dbReference type="RefSeq" id="WP_075774938.1">
    <property type="nucleotide sequence ID" value="NZ_CP019437.1"/>
</dbReference>
<accession>A0ABN4XEC8</accession>
<protein>
    <recommendedName>
        <fullName evidence="4">DNA repair protein</fullName>
    </recommendedName>
</protein>
<feature type="transmembrane region" description="Helical" evidence="1">
    <location>
        <begin position="21"/>
        <end position="42"/>
    </location>
</feature>